<dbReference type="Gene3D" id="1.10.260.40">
    <property type="entry name" value="lambda repressor-like DNA-binding domains"/>
    <property type="match status" value="1"/>
</dbReference>
<name>A0A653I7V4_9BACL</name>
<dbReference type="AlphaFoldDB" id="A0A653I7V4"/>
<dbReference type="GO" id="GO:0003677">
    <property type="term" value="F:DNA binding"/>
    <property type="evidence" value="ECO:0007669"/>
    <property type="project" value="InterPro"/>
</dbReference>
<dbReference type="SUPFAM" id="SSF47413">
    <property type="entry name" value="lambda repressor-like DNA-binding domains"/>
    <property type="match status" value="1"/>
</dbReference>
<dbReference type="PROSITE" id="PS50943">
    <property type="entry name" value="HTH_CROC1"/>
    <property type="match status" value="1"/>
</dbReference>
<accession>A0A653I7V4</accession>
<dbReference type="Proteomes" id="UP000439752">
    <property type="component" value="Unassembled WGS sequence"/>
</dbReference>
<evidence type="ECO:0000313" key="3">
    <source>
        <dbReference type="Proteomes" id="UP000439752"/>
    </source>
</evidence>
<organism evidence="2 3">
    <name type="scientific">Exiguobacterium oxidotolerans</name>
    <dbReference type="NCBI Taxonomy" id="223958"/>
    <lineage>
        <taxon>Bacteria</taxon>
        <taxon>Bacillati</taxon>
        <taxon>Bacillota</taxon>
        <taxon>Bacilli</taxon>
        <taxon>Bacillales</taxon>
        <taxon>Bacillales Family XII. Incertae Sedis</taxon>
        <taxon>Exiguobacterium</taxon>
    </lineage>
</organism>
<dbReference type="InterPro" id="IPR010982">
    <property type="entry name" value="Lambda_DNA-bd_dom_sf"/>
</dbReference>
<keyword evidence="3" id="KW-1185">Reference proteome</keyword>
<dbReference type="RefSeq" id="WP_029331500.1">
    <property type="nucleotide sequence ID" value="NZ_LR732311.1"/>
</dbReference>
<evidence type="ECO:0000313" key="2">
    <source>
        <dbReference type="EMBL" id="VWX35122.1"/>
    </source>
</evidence>
<feature type="domain" description="HTH cro/C1-type" evidence="1">
    <location>
        <begin position="14"/>
        <end position="68"/>
    </location>
</feature>
<proteinExistence type="predicted"/>
<reference evidence="2 3" key="1">
    <citation type="submission" date="2019-10" db="EMBL/GenBank/DDBJ databases">
        <authorList>
            <person name="Karimi E."/>
        </authorList>
    </citation>
    <scope>NUCLEOTIDE SEQUENCE [LARGE SCALE GENOMIC DNA]</scope>
    <source>
        <strain evidence="2">Exiguobacterium sp. 9Y</strain>
    </source>
</reference>
<dbReference type="EMBL" id="CABWKQ010000014">
    <property type="protein sequence ID" value="VWX35122.1"/>
    <property type="molecule type" value="Genomic_DNA"/>
</dbReference>
<gene>
    <name evidence="2" type="ORF">EXIGUO9Y_210013</name>
</gene>
<protein>
    <submittedName>
        <fullName evidence="2">Transcriptional regulator</fullName>
    </submittedName>
</protein>
<dbReference type="InterPro" id="IPR001387">
    <property type="entry name" value="Cro/C1-type_HTH"/>
</dbReference>
<sequence>MLDHSPYRGYGDRIRILRERAGISIDQLADNLGVAPYFIRRTELSEVYPTKAYIESLAEVLQIDSSYLARHIWTGESLKFVMQDSTPLEEMRLAYEQTLGQDESVIEEQLEERMRMFDLMYDDDVKRIEQTMSTTEQRIFHELVESVMEAGELRREEARGTFEMFEDKLPSMIQLDEYLDRLTEGETTERTTCYTQYSNQIERIRYHRK</sequence>
<dbReference type="SMART" id="SM00530">
    <property type="entry name" value="HTH_XRE"/>
    <property type="match status" value="1"/>
</dbReference>
<dbReference type="Pfam" id="PF13560">
    <property type="entry name" value="HTH_31"/>
    <property type="match status" value="1"/>
</dbReference>
<evidence type="ECO:0000259" key="1">
    <source>
        <dbReference type="PROSITE" id="PS50943"/>
    </source>
</evidence>
<dbReference type="CDD" id="cd00093">
    <property type="entry name" value="HTH_XRE"/>
    <property type="match status" value="1"/>
</dbReference>